<reference evidence="2" key="1">
    <citation type="journal article" date="2014" name="Front. Microbiol.">
        <title>High frequency of phylogenetically diverse reductive dehalogenase-homologous genes in deep subseafloor sedimentary metagenomes.</title>
        <authorList>
            <person name="Kawai M."/>
            <person name="Futagami T."/>
            <person name="Toyoda A."/>
            <person name="Takaki Y."/>
            <person name="Nishi S."/>
            <person name="Hori S."/>
            <person name="Arai W."/>
            <person name="Tsubouchi T."/>
            <person name="Morono Y."/>
            <person name="Uchiyama I."/>
            <person name="Ito T."/>
            <person name="Fujiyama A."/>
            <person name="Inagaki F."/>
            <person name="Takami H."/>
        </authorList>
    </citation>
    <scope>NUCLEOTIDE SEQUENCE</scope>
    <source>
        <strain evidence="2">Expedition CK06-06</strain>
    </source>
</reference>
<dbReference type="InterPro" id="IPR052546">
    <property type="entry name" value="Transposase_8_domain"/>
</dbReference>
<dbReference type="InterPro" id="IPR002514">
    <property type="entry name" value="Transposase_8"/>
</dbReference>
<dbReference type="GO" id="GO:0006313">
    <property type="term" value="P:DNA transposition"/>
    <property type="evidence" value="ECO:0007669"/>
    <property type="project" value="InterPro"/>
</dbReference>
<comment type="caution">
    <text evidence="2">The sequence shown here is derived from an EMBL/GenBank/DDBJ whole genome shotgun (WGS) entry which is preliminary data.</text>
</comment>
<dbReference type="AlphaFoldDB" id="X1PD55"/>
<dbReference type="PANTHER" id="PTHR33609:SF1">
    <property type="entry name" value="TRANSPOSASE"/>
    <property type="match status" value="1"/>
</dbReference>
<dbReference type="GO" id="GO:0004803">
    <property type="term" value="F:transposase activity"/>
    <property type="evidence" value="ECO:0007669"/>
    <property type="project" value="InterPro"/>
</dbReference>
<evidence type="ECO:0000256" key="1">
    <source>
        <dbReference type="SAM" id="Coils"/>
    </source>
</evidence>
<dbReference type="InterPro" id="IPR036388">
    <property type="entry name" value="WH-like_DNA-bd_sf"/>
</dbReference>
<name>X1PD55_9ZZZZ</name>
<dbReference type="GO" id="GO:0043565">
    <property type="term" value="F:sequence-specific DNA binding"/>
    <property type="evidence" value="ECO:0007669"/>
    <property type="project" value="InterPro"/>
</dbReference>
<evidence type="ECO:0000313" key="2">
    <source>
        <dbReference type="EMBL" id="GAI28834.1"/>
    </source>
</evidence>
<dbReference type="Gene3D" id="1.10.10.10">
    <property type="entry name" value="Winged helix-like DNA-binding domain superfamily/Winged helix DNA-binding domain"/>
    <property type="match status" value="1"/>
</dbReference>
<dbReference type="InterPro" id="IPR010921">
    <property type="entry name" value="Trp_repressor/repl_initiator"/>
</dbReference>
<sequence length="128" mass="15160">MTQGVSDRPWQADVRTSETKQFIRDIKRITRRKFTAEEKIRIVLEGFRRDTPIRDLCRREGIRPSTYYAWLKDFMEAGKERLTRDITRDATRTEIQEIKRENDRLKTLVAELSLQVHVLKKTAAPGLE</sequence>
<proteinExistence type="predicted"/>
<protein>
    <recommendedName>
        <fullName evidence="3">Transposase</fullName>
    </recommendedName>
</protein>
<accession>X1PD55</accession>
<dbReference type="Pfam" id="PF01527">
    <property type="entry name" value="HTH_Tnp_1"/>
    <property type="match status" value="1"/>
</dbReference>
<dbReference type="SUPFAM" id="SSF48295">
    <property type="entry name" value="TrpR-like"/>
    <property type="match status" value="1"/>
</dbReference>
<keyword evidence="1" id="KW-0175">Coiled coil</keyword>
<evidence type="ECO:0008006" key="3">
    <source>
        <dbReference type="Google" id="ProtNLM"/>
    </source>
</evidence>
<dbReference type="EMBL" id="BARV01023210">
    <property type="protein sequence ID" value="GAI28834.1"/>
    <property type="molecule type" value="Genomic_DNA"/>
</dbReference>
<organism evidence="2">
    <name type="scientific">marine sediment metagenome</name>
    <dbReference type="NCBI Taxonomy" id="412755"/>
    <lineage>
        <taxon>unclassified sequences</taxon>
        <taxon>metagenomes</taxon>
        <taxon>ecological metagenomes</taxon>
    </lineage>
</organism>
<gene>
    <name evidence="2" type="ORF">S06H3_38121</name>
</gene>
<dbReference type="PANTHER" id="PTHR33609">
    <property type="entry name" value="LOW CALCIUM RESPONSE LOCUS PROTEIN S"/>
    <property type="match status" value="1"/>
</dbReference>
<feature type="coiled-coil region" evidence="1">
    <location>
        <begin position="88"/>
        <end position="115"/>
    </location>
</feature>